<dbReference type="EMBL" id="JARJCM010000006">
    <property type="protein sequence ID" value="KAJ7044627.1"/>
    <property type="molecule type" value="Genomic_DNA"/>
</dbReference>
<comment type="caution">
    <text evidence="2">The sequence shown here is derived from an EMBL/GenBank/DDBJ whole genome shotgun (WGS) entry which is preliminary data.</text>
</comment>
<evidence type="ECO:0000256" key="1">
    <source>
        <dbReference type="SAM" id="Coils"/>
    </source>
</evidence>
<dbReference type="AlphaFoldDB" id="A0AAD6TFB8"/>
<keyword evidence="1" id="KW-0175">Coiled coil</keyword>
<reference evidence="2" key="1">
    <citation type="submission" date="2023-03" db="EMBL/GenBank/DDBJ databases">
        <title>Massive genome expansion in bonnet fungi (Mycena s.s.) driven by repeated elements and novel gene families across ecological guilds.</title>
        <authorList>
            <consortium name="Lawrence Berkeley National Laboratory"/>
            <person name="Harder C.B."/>
            <person name="Miyauchi S."/>
            <person name="Viragh M."/>
            <person name="Kuo A."/>
            <person name="Thoen E."/>
            <person name="Andreopoulos B."/>
            <person name="Lu D."/>
            <person name="Skrede I."/>
            <person name="Drula E."/>
            <person name="Henrissat B."/>
            <person name="Morin E."/>
            <person name="Kohler A."/>
            <person name="Barry K."/>
            <person name="LaButti K."/>
            <person name="Morin E."/>
            <person name="Salamov A."/>
            <person name="Lipzen A."/>
            <person name="Mereny Z."/>
            <person name="Hegedus B."/>
            <person name="Baldrian P."/>
            <person name="Stursova M."/>
            <person name="Weitz H."/>
            <person name="Taylor A."/>
            <person name="Grigoriev I.V."/>
            <person name="Nagy L.G."/>
            <person name="Martin F."/>
            <person name="Kauserud H."/>
        </authorList>
    </citation>
    <scope>NUCLEOTIDE SEQUENCE</scope>
    <source>
        <strain evidence="2">CBHHK200</strain>
    </source>
</reference>
<name>A0AAD6TFB8_9AGAR</name>
<dbReference type="Proteomes" id="UP001218188">
    <property type="component" value="Unassembled WGS sequence"/>
</dbReference>
<evidence type="ECO:0000313" key="2">
    <source>
        <dbReference type="EMBL" id="KAJ7044627.1"/>
    </source>
</evidence>
<accession>A0AAD6TFB8</accession>
<organism evidence="2 3">
    <name type="scientific">Mycena alexandri</name>
    <dbReference type="NCBI Taxonomy" id="1745969"/>
    <lineage>
        <taxon>Eukaryota</taxon>
        <taxon>Fungi</taxon>
        <taxon>Dikarya</taxon>
        <taxon>Basidiomycota</taxon>
        <taxon>Agaricomycotina</taxon>
        <taxon>Agaricomycetes</taxon>
        <taxon>Agaricomycetidae</taxon>
        <taxon>Agaricales</taxon>
        <taxon>Marasmiineae</taxon>
        <taxon>Mycenaceae</taxon>
        <taxon>Mycena</taxon>
    </lineage>
</organism>
<evidence type="ECO:0000313" key="3">
    <source>
        <dbReference type="Proteomes" id="UP001218188"/>
    </source>
</evidence>
<protein>
    <submittedName>
        <fullName evidence="2">Uncharacterized protein</fullName>
    </submittedName>
</protein>
<gene>
    <name evidence="2" type="ORF">C8F04DRAFT_592284</name>
</gene>
<feature type="coiled-coil region" evidence="1">
    <location>
        <begin position="146"/>
        <end position="194"/>
    </location>
</feature>
<sequence length="254" mass="28427">MAIGIRVSYHGISWEHERQTTVTRSAASSKLNTNPSQFRRQVEIGPAGMATEVYPVHHVSITRPGIRPETRADVIAILANTANGCLQELGYSPGLLERLRYLEDVRPASGLMRRAFPNAAPIQHVAKGKETNEKLLHNKKTLLAIVEDVRNTCQTYQKENVELYEDNTRLLGEGEKLRAEVALLQAQLRVHQETRGMSSSDIITQYATLQIEYRDAVKQLSRRIQTNSNPSNAGAGVQSQQGLVRARTSEFYFC</sequence>
<keyword evidence="3" id="KW-1185">Reference proteome</keyword>
<proteinExistence type="predicted"/>